<dbReference type="InterPro" id="IPR011009">
    <property type="entry name" value="Kinase-like_dom_sf"/>
</dbReference>
<dbReference type="InterPro" id="IPR001263">
    <property type="entry name" value="PI3K_accessory_dom"/>
</dbReference>
<dbReference type="GO" id="GO:0048015">
    <property type="term" value="P:phosphatidylinositol-mediated signaling"/>
    <property type="evidence" value="ECO:0007669"/>
    <property type="project" value="TreeGrafter"/>
</dbReference>
<dbReference type="InterPro" id="IPR016024">
    <property type="entry name" value="ARM-type_fold"/>
</dbReference>
<evidence type="ECO:0000313" key="11">
    <source>
        <dbReference type="Proteomes" id="UP000572817"/>
    </source>
</evidence>
<evidence type="ECO:0000256" key="7">
    <source>
        <dbReference type="ARBA" id="ARBA00022840"/>
    </source>
</evidence>
<reference evidence="10" key="1">
    <citation type="submission" date="2020-04" db="EMBL/GenBank/DDBJ databases">
        <title>Genome Assembly and Annotation of Botryosphaeria dothidea sdau 11-99, a Latent Pathogen of Apple Fruit Ring Rot in China.</title>
        <authorList>
            <person name="Yu C."/>
            <person name="Diao Y."/>
            <person name="Lu Q."/>
            <person name="Zhao J."/>
            <person name="Cui S."/>
            <person name="Peng C."/>
            <person name="He B."/>
            <person name="Liu H."/>
        </authorList>
    </citation>
    <scope>NUCLEOTIDE SEQUENCE [LARGE SCALE GENOMIC DNA]</scope>
    <source>
        <strain evidence="10">Sdau11-99</strain>
    </source>
</reference>
<dbReference type="Gene3D" id="1.10.1070.11">
    <property type="entry name" value="Phosphatidylinositol 3-/4-kinase, catalytic domain"/>
    <property type="match status" value="1"/>
</dbReference>
<dbReference type="SUPFAM" id="SSF48371">
    <property type="entry name" value="ARM repeat"/>
    <property type="match status" value="1"/>
</dbReference>
<dbReference type="Gene3D" id="3.30.1010.10">
    <property type="entry name" value="Phosphatidylinositol 3-kinase Catalytic Subunit, Chain A, domain 4"/>
    <property type="match status" value="1"/>
</dbReference>
<dbReference type="Pfam" id="PF19274">
    <property type="entry name" value="PI4K_N"/>
    <property type="match status" value="1"/>
</dbReference>
<dbReference type="SUPFAM" id="SSF56112">
    <property type="entry name" value="Protein kinase-like (PK-like)"/>
    <property type="match status" value="1"/>
</dbReference>
<feature type="domain" description="PIK helical" evidence="9">
    <location>
        <begin position="1383"/>
        <end position="1557"/>
    </location>
</feature>
<comment type="similarity">
    <text evidence="2">Belongs to the PI3/PI4-kinase family. Type III PI4K subfamily.</text>
</comment>
<dbReference type="InterPro" id="IPR036940">
    <property type="entry name" value="PI3/4_kinase_cat_sf"/>
</dbReference>
<evidence type="ECO:0000256" key="6">
    <source>
        <dbReference type="ARBA" id="ARBA00022777"/>
    </source>
</evidence>
<dbReference type="FunFam" id="1.10.1070.11:FF:000022">
    <property type="entry name" value="Phosphatidylinositol 4-kinase stt4"/>
    <property type="match status" value="1"/>
</dbReference>
<dbReference type="SMART" id="SM00145">
    <property type="entry name" value="PI3Ka"/>
    <property type="match status" value="1"/>
</dbReference>
<name>A0A8H4N4T4_9PEZI</name>
<dbReference type="PROSITE" id="PS51545">
    <property type="entry name" value="PIK_HELICAL"/>
    <property type="match status" value="1"/>
</dbReference>
<evidence type="ECO:0000256" key="1">
    <source>
        <dbReference type="ARBA" id="ARBA00001686"/>
    </source>
</evidence>
<dbReference type="Pfam" id="PF00454">
    <property type="entry name" value="PI3_PI4_kinase"/>
    <property type="match status" value="1"/>
</dbReference>
<evidence type="ECO:0000313" key="10">
    <source>
        <dbReference type="EMBL" id="KAF4309055.1"/>
    </source>
</evidence>
<dbReference type="CDD" id="cd05167">
    <property type="entry name" value="PI4Kc_III_alpha"/>
    <property type="match status" value="1"/>
</dbReference>
<dbReference type="GO" id="GO:0005524">
    <property type="term" value="F:ATP binding"/>
    <property type="evidence" value="ECO:0007669"/>
    <property type="project" value="UniProtKB-KW"/>
</dbReference>
<gene>
    <name evidence="10" type="ORF">GTA08_BOTSDO02875</name>
</gene>
<proteinExistence type="inferred from homology"/>
<evidence type="ECO:0000256" key="4">
    <source>
        <dbReference type="ARBA" id="ARBA00022679"/>
    </source>
</evidence>
<dbReference type="OrthoDB" id="10264149at2759"/>
<comment type="caution">
    <text evidence="10">The sequence shown here is derived from an EMBL/GenBank/DDBJ whole genome shotgun (WGS) entry which is preliminary data.</text>
</comment>
<dbReference type="PROSITE" id="PS50290">
    <property type="entry name" value="PI3_4_KINASE_3"/>
    <property type="match status" value="1"/>
</dbReference>
<dbReference type="GO" id="GO:0005737">
    <property type="term" value="C:cytoplasm"/>
    <property type="evidence" value="ECO:0007669"/>
    <property type="project" value="TreeGrafter"/>
</dbReference>
<dbReference type="EC" id="2.7.1.67" evidence="3"/>
<dbReference type="InterPro" id="IPR042236">
    <property type="entry name" value="PI3K_accessory_sf"/>
</dbReference>
<evidence type="ECO:0000256" key="5">
    <source>
        <dbReference type="ARBA" id="ARBA00022741"/>
    </source>
</evidence>
<dbReference type="InterPro" id="IPR018936">
    <property type="entry name" value="PI3/4_kinase_CS"/>
</dbReference>
<dbReference type="PROSITE" id="PS00915">
    <property type="entry name" value="PI3_4_KINASE_1"/>
    <property type="match status" value="1"/>
</dbReference>
<dbReference type="GO" id="GO:0005886">
    <property type="term" value="C:plasma membrane"/>
    <property type="evidence" value="ECO:0007669"/>
    <property type="project" value="TreeGrafter"/>
</dbReference>
<keyword evidence="4" id="KW-0808">Transferase</keyword>
<evidence type="ECO:0000259" key="8">
    <source>
        <dbReference type="PROSITE" id="PS50290"/>
    </source>
</evidence>
<evidence type="ECO:0000256" key="2">
    <source>
        <dbReference type="ARBA" id="ARBA00006209"/>
    </source>
</evidence>
<dbReference type="PANTHER" id="PTHR10048:SF15">
    <property type="entry name" value="PHOSPHATIDYLINOSITOL 4-KINASE ALPHA"/>
    <property type="match status" value="1"/>
</dbReference>
<evidence type="ECO:0000256" key="3">
    <source>
        <dbReference type="ARBA" id="ARBA00012169"/>
    </source>
</evidence>
<dbReference type="FunFam" id="1.25.40.70:FF:000011">
    <property type="entry name" value="Phosphatidylinositol 4-kinase alpha"/>
    <property type="match status" value="1"/>
</dbReference>
<dbReference type="EMBL" id="WWBZ02000016">
    <property type="protein sequence ID" value="KAF4309055.1"/>
    <property type="molecule type" value="Genomic_DNA"/>
</dbReference>
<keyword evidence="5" id="KW-0547">Nucleotide-binding</keyword>
<dbReference type="GO" id="GO:0004430">
    <property type="term" value="F:1-phosphatidylinositol 4-kinase activity"/>
    <property type="evidence" value="ECO:0007669"/>
    <property type="project" value="UniProtKB-EC"/>
</dbReference>
<dbReference type="InterPro" id="IPR045495">
    <property type="entry name" value="PI4K_N"/>
</dbReference>
<evidence type="ECO:0000259" key="9">
    <source>
        <dbReference type="PROSITE" id="PS51545"/>
    </source>
</evidence>
<dbReference type="FunFam" id="3.30.1010.10:FF:000014">
    <property type="entry name" value="Phosphatidylinositol 4-kinase STT4"/>
    <property type="match status" value="1"/>
</dbReference>
<dbReference type="InterPro" id="IPR015433">
    <property type="entry name" value="PI3/4_kinase"/>
</dbReference>
<dbReference type="GO" id="GO:0046854">
    <property type="term" value="P:phosphatidylinositol phosphate biosynthetic process"/>
    <property type="evidence" value="ECO:0007669"/>
    <property type="project" value="InterPro"/>
</dbReference>
<dbReference type="PROSITE" id="PS00916">
    <property type="entry name" value="PI3_4_KINASE_2"/>
    <property type="match status" value="1"/>
</dbReference>
<feature type="domain" description="PI3K/PI4K catalytic" evidence="8">
    <location>
        <begin position="1630"/>
        <end position="1919"/>
    </location>
</feature>
<keyword evidence="6" id="KW-0418">Kinase</keyword>
<organism evidence="10 11">
    <name type="scientific">Botryosphaeria dothidea</name>
    <dbReference type="NCBI Taxonomy" id="55169"/>
    <lineage>
        <taxon>Eukaryota</taxon>
        <taxon>Fungi</taxon>
        <taxon>Dikarya</taxon>
        <taxon>Ascomycota</taxon>
        <taxon>Pezizomycotina</taxon>
        <taxon>Dothideomycetes</taxon>
        <taxon>Dothideomycetes incertae sedis</taxon>
        <taxon>Botryosphaeriales</taxon>
        <taxon>Botryosphaeriaceae</taxon>
        <taxon>Botryosphaeria</taxon>
    </lineage>
</organism>
<protein>
    <recommendedName>
        <fullName evidence="3">1-phosphatidylinositol 4-kinase</fullName>
        <ecNumber evidence="3">2.7.1.67</ecNumber>
    </recommendedName>
</protein>
<dbReference type="SMART" id="SM00146">
    <property type="entry name" value="PI3Kc"/>
    <property type="match status" value="1"/>
</dbReference>
<dbReference type="InterPro" id="IPR000403">
    <property type="entry name" value="PI3/4_kinase_cat_dom"/>
</dbReference>
<dbReference type="Gene3D" id="1.25.40.70">
    <property type="entry name" value="Phosphatidylinositol 3-kinase, accessory domain (PIK)"/>
    <property type="match status" value="1"/>
</dbReference>
<accession>A0A8H4N4T4</accession>
<dbReference type="Proteomes" id="UP000572817">
    <property type="component" value="Unassembled WGS sequence"/>
</dbReference>
<comment type="catalytic activity">
    <reaction evidence="1">
        <text>a 1,2-diacyl-sn-glycero-3-phospho-(1D-myo-inositol) + ATP = a 1,2-diacyl-sn-glycero-3-phospho-(1D-myo-inositol 4-phosphate) + ADP + H(+)</text>
        <dbReference type="Rhea" id="RHEA:19877"/>
        <dbReference type="ChEBI" id="CHEBI:15378"/>
        <dbReference type="ChEBI" id="CHEBI:30616"/>
        <dbReference type="ChEBI" id="CHEBI:57880"/>
        <dbReference type="ChEBI" id="CHEBI:58178"/>
        <dbReference type="ChEBI" id="CHEBI:456216"/>
        <dbReference type="EC" id="2.7.1.67"/>
    </reaction>
</comment>
<keyword evidence="11" id="KW-1185">Reference proteome</keyword>
<dbReference type="Pfam" id="PF00613">
    <property type="entry name" value="PI3Ka"/>
    <property type="match status" value="1"/>
</dbReference>
<keyword evidence="7" id="KW-0067">ATP-binding</keyword>
<sequence length="2603" mass="290925">MRTIRRTALEKIAALSAASPAPDSGNPDFQRLYRLCPARAQPNGNYDALDNGRGGAARVPMSLPELETLLALCKAAPQVVDVATAEQLLNQLAPYLPESFAQAIAPSPFLRDLDPSPWEILSRNLTFAILSLGKNHERLKEGAAAAVKKFVREWSASAASLAGEQMKGDDTVDTTAEGDVGRVLCLAMSMLGFLSAASECASIWTPTEMLDLIEMLRNALSEKLMIAIEASVSNVLYGSNAKRTLREWRRHAKHYAAMGRPLGALLLHHGIMQLVVACTATLATPSESDSHKLVLDRLQEARVPLRQPLDAGADALLVSVAGIAEEELDRINADSEYVKRVGTVWQQHIAHAVMADALTTYLCCAVLNEEVADPEKLMDMLEATLSDDILAADEALASVVLKSMSVLGKSSSDTASHLSRSLPRIIVQGGLKEGTSSVAADCLASVLMLLPQDAVITTLYSLGNVLSGKQGPERTGTGLSQLNGSAKMNGSGGLQVQHQTGSTISLAAADVDEPSHVYATVIQTIVGVACRCKDQKISELALSMLVQKIGRVSVTVDAKIITESSLLGAHSGPGELRALLKLYSKLARDAIVQDNHTLLEAVMKGRCHLSREFKVGQPLFEIYLQYVLEDIVSKGDAHGPEATPMADTEVAAQEIAQLLAPLAILISSNAGGPGEYMEDEATVNLQRDAWFNVAVHGFSLTSPLGKRYLNELRILAQHSRPLVSEARADQLESDVELNTVLRRGKNAEHVVEQKRRLQELLPACEADIKSLGYPEVVFLNTVHLVEGLRASTGDCTKTLTYFLDPRLRNKEMGNCMVAIAESGVRSYLKKTVSGGFQSFSAPYVAQQLATFFTGCCHRVLQAQKVAIHCADIIIQQVPSALCQRASLFALLELLSMMWNSCLERETDEYGWTSIFTSARENISIDLSDNYGFRRNTLIQLQNRARVWVLSVMDIAPLDIKGLLQTYLSEYDDDGAYGHVSLGRSFALEMGSVIPSTDQRLSAIDRERELNINTASDFVAQYTNRQEYRYVEPMYDYNDDWVRFGNDADPLMRRSKHQDRTIEDARRVLVDLEQRTLSRKHVSIAELRDILRRAAALLCRSPKDECAIAHHVVGIPFAVFNKQSIKLGISLWLSIIKENPRMEPRILVEIAENFEKTIRGRLGLFDEHFHHPDPFFVRQEFAPSDRALIMKRQQHAYNLIAPHFRLLQFLESHFSATRLGSAHVERVYHRLMHITLSAMSNTTNHPLTREAHFHVVLLGLRILQYSTGSNTSGQWRLKDRILSAALAWFKERPRWSFGGNRLQIKAEAQVLVDIHNALQNVAGIGLNHNGPRKSLHAKQELLLLLLASEHQRLMVWLFPLEQDRRLHLMPGHSGKPPTDAVLSGLLKTAWAEDPAIAVQLVFRFNSQRLANEVRFLVLNFPEKVLDQPDALEVLLGRALPDDVSFQLKYLMYWAPVNPMTAITYFLPAYGNHPFIIQYAMRALESHSVDVTFFYVPQVVQTLRYDVLGYVERYIIETAKFSQLFAHQIIWNMKANAYKDEDSQIPDPVKPTLDSVMESLENSFSPEDREFYDREFSFFNEVTGISGKLKPFIKKSKAEKKQKIEEELRSIQVEVGVYLPSNPDGVVVGIDRKSGKPLQSHAKAPYMATFRIKKEKSDDIPEEQDDSADSKKDTSYEVWQSAIFKVGDDCRQDVLALQMIAAFRGIFNDVGLDVFVFPYRVTATAPGCGVIDVLPNSISRDMLGREAVNGLYDYFVSKYGGEDSIRFQEARNNFVKSMAAYSIISYLLQFKDRHNGNIMIDDAGHILHIDFGFCFDIAPGGIKFERAPFKLTQEMVAVMGGSTDSQPYRWFEELCIKAFLAARQHCEHLAHIVIVMLDSGLPCFKPETVQHFRERFVLDKTEREAADFMRFLIKKSYNSLSTGQYDRFQLLTNEHVFHFDINGDTRLLVQDAFGLKRVFIVSSKAMMFVCDAWNRMLAPDGNFKEAQVIDGKREISFPDDDANALSILLNIVHLRFDKVPTTISFQRLLAVSVLAEKYGVGRAFQPWLTRWINSNLYDADLPGYEEWLWIAWAFGERAIFTQVASRLIREARVNDAGHCLTSAGRVLDPTDDKNYFSPDIIESILRIRTTTISELLKACYKYLDKYLNNYAKPDAESICTHSHGKKNKECDSKILGFFIISLRQGGLGVVKEDPSNITWSVDDLSHKLSNITRRLRSMITQKPLSLANFCGNPAPPSLMIINDDVTAGDPFAAPCPLNETKADNTSSLQPTLGQPTLEMVYFDPHGDTRIVVNDADMQKIFVTSSKAMSFVCGPWNKMVGPDGQLKEAKKDVSLPEDDTAALTILLNIAHLRFEELPKEELTFDHLRALIVLSKKYCATVILKPWLTVWTRFAHHATSPYQPGHEECLFIFWGLGLEDKFESLARKMAREIQFNDDGKCVNAEGRVLDHEGSCYFPPGILESIMSLREKGIDLLLDLLHAYLEQYRCACDNPEATGICKAGQRKEDKKGCDHLIYGSLILSIRQVGLGSYRPAIQEVKFSIDKLCDMVMAIGVTKYPNAGGCKDHAICDISPGLRQKVRKLMETLPSPVLESHRVHMKRQGELLG</sequence>
<dbReference type="PANTHER" id="PTHR10048">
    <property type="entry name" value="PHOSPHATIDYLINOSITOL KINASE"/>
    <property type="match status" value="1"/>
</dbReference>